<dbReference type="SUPFAM" id="SSF52540">
    <property type="entry name" value="P-loop containing nucleoside triphosphate hydrolases"/>
    <property type="match status" value="1"/>
</dbReference>
<dbReference type="GeneID" id="90993859"/>
<evidence type="ECO:0000256" key="4">
    <source>
        <dbReference type="SAM" id="Coils"/>
    </source>
</evidence>
<dbReference type="InterPro" id="IPR036187">
    <property type="entry name" value="DNA_mismatch_repair_MutS_sf"/>
</dbReference>
<keyword evidence="4" id="KW-0175">Coiled coil</keyword>
<keyword evidence="1" id="KW-0547">Nucleotide-binding</keyword>
<feature type="domain" description="DNA mismatch repair protein MutS core" evidence="5">
    <location>
        <begin position="9"/>
        <end position="320"/>
    </location>
</feature>
<dbReference type="GO" id="GO:0140664">
    <property type="term" value="F:ATP-dependent DNA damage sensor activity"/>
    <property type="evidence" value="ECO:0007669"/>
    <property type="project" value="InterPro"/>
</dbReference>
<dbReference type="GO" id="GO:0006298">
    <property type="term" value="P:mismatch repair"/>
    <property type="evidence" value="ECO:0007669"/>
    <property type="project" value="InterPro"/>
</dbReference>
<dbReference type="Pfam" id="PF00488">
    <property type="entry name" value="MutS_V"/>
    <property type="match status" value="1"/>
</dbReference>
<dbReference type="SUPFAM" id="SSF48334">
    <property type="entry name" value="DNA repair protein MutS, domain III"/>
    <property type="match status" value="1"/>
</dbReference>
<dbReference type="GO" id="GO:0030983">
    <property type="term" value="F:mismatched DNA binding"/>
    <property type="evidence" value="ECO:0007669"/>
    <property type="project" value="InterPro"/>
</dbReference>
<evidence type="ECO:0000313" key="7">
    <source>
        <dbReference type="EMBL" id="SHE96845.1"/>
    </source>
</evidence>
<dbReference type="Proteomes" id="UP000184114">
    <property type="component" value="Unassembled WGS sequence"/>
</dbReference>
<dbReference type="SMART" id="SM00534">
    <property type="entry name" value="MUTSac"/>
    <property type="match status" value="1"/>
</dbReference>
<keyword evidence="8" id="KW-1185">Reference proteome</keyword>
<evidence type="ECO:0000259" key="5">
    <source>
        <dbReference type="SMART" id="SM00533"/>
    </source>
</evidence>
<dbReference type="InterPro" id="IPR000432">
    <property type="entry name" value="DNA_mismatch_repair_MutS_C"/>
</dbReference>
<organism evidence="7 8">
    <name type="scientific">Tissierella praeacuta DSM 18095</name>
    <dbReference type="NCBI Taxonomy" id="1123404"/>
    <lineage>
        <taxon>Bacteria</taxon>
        <taxon>Bacillati</taxon>
        <taxon>Bacillota</taxon>
        <taxon>Tissierellia</taxon>
        <taxon>Tissierellales</taxon>
        <taxon>Tissierellaceae</taxon>
        <taxon>Tissierella</taxon>
    </lineage>
</organism>
<dbReference type="GO" id="GO:0005524">
    <property type="term" value="F:ATP binding"/>
    <property type="evidence" value="ECO:0007669"/>
    <property type="project" value="UniProtKB-KW"/>
</dbReference>
<evidence type="ECO:0000256" key="2">
    <source>
        <dbReference type="ARBA" id="ARBA00022840"/>
    </source>
</evidence>
<accession>A0A1M4XTS1</accession>
<dbReference type="PANTHER" id="PTHR11361">
    <property type="entry name" value="DNA MISMATCH REPAIR PROTEIN MUTS FAMILY MEMBER"/>
    <property type="match status" value="1"/>
</dbReference>
<dbReference type="AlphaFoldDB" id="A0A1M4XTS1"/>
<sequence>MVFMDEGTKESLDFQYILNKISTLTPYGMMYKARLKAFQLGEEEKLIEELDKIESFLPLVENKEIRREFNNIFAHIKDLRTSVRRTMEGFILTEVELFEIKNFLFLIRDLDRLIKKNNIPTFSDTKIEPIVSLEKALDPENTGISTFYIYDAYSEELKNIREKKRIIDKEIKLEKKNIKDKIKEELNLDLRPDSSVLISKTQKELIEKLQDYPYLTYISETYMNIKFSIRQTENMTKLERELLILKDKEEKEELRIREILSKEIGKRRKQIFRNMANIGRLDLLIGKTKYALDIKGIRPQILKEHRLEIKEGIHPKVADFLKEKNLHFTPISLSLKEGVACITGANMGGKTISLKLAGLLSAMAQYGLFVPAKNMKIGLNQFIKSSIGDMQSTDSGLSTFGGEIKIVSEAILKSDEKGLILIDELARGTNPEEGYAISKAIVTYLKGKNSISLLTTHYDNVANLDDVVHLQVIGLSKVNVIDLAKEISIDEKMEIINKYMDYRLRVVEKDTLVPKDALNIARIMGLNEEILNLAEGYLKKPV</sequence>
<evidence type="ECO:0000313" key="8">
    <source>
        <dbReference type="Proteomes" id="UP000184114"/>
    </source>
</evidence>
<keyword evidence="3" id="KW-0238">DNA-binding</keyword>
<dbReference type="InterPro" id="IPR027417">
    <property type="entry name" value="P-loop_NTPase"/>
</dbReference>
<reference evidence="8" key="1">
    <citation type="submission" date="2016-11" db="EMBL/GenBank/DDBJ databases">
        <authorList>
            <person name="Varghese N."/>
            <person name="Submissions S."/>
        </authorList>
    </citation>
    <scope>NUCLEOTIDE SEQUENCE [LARGE SCALE GENOMIC DNA]</scope>
    <source>
        <strain evidence="8">DSM 18095</strain>
    </source>
</reference>
<gene>
    <name evidence="7" type="ORF">SAMN02745784_02381</name>
</gene>
<dbReference type="InterPro" id="IPR007696">
    <property type="entry name" value="DNA_mismatch_repair_MutS_core"/>
</dbReference>
<proteinExistence type="predicted"/>
<dbReference type="PANTHER" id="PTHR11361:SF14">
    <property type="entry name" value="DNA MISMATCH REPAIR PROTEIN MUTS, TYPE 2"/>
    <property type="match status" value="1"/>
</dbReference>
<evidence type="ECO:0000256" key="3">
    <source>
        <dbReference type="ARBA" id="ARBA00023125"/>
    </source>
</evidence>
<keyword evidence="2" id="KW-0067">ATP-binding</keyword>
<feature type="coiled-coil region" evidence="4">
    <location>
        <begin position="150"/>
        <end position="177"/>
    </location>
</feature>
<evidence type="ECO:0000256" key="1">
    <source>
        <dbReference type="ARBA" id="ARBA00022741"/>
    </source>
</evidence>
<dbReference type="EMBL" id="FQTY01000013">
    <property type="protein sequence ID" value="SHE96845.1"/>
    <property type="molecule type" value="Genomic_DNA"/>
</dbReference>
<dbReference type="RefSeq" id="WP_072976558.1">
    <property type="nucleotide sequence ID" value="NZ_FQTY01000013.1"/>
</dbReference>
<name>A0A1M4XTS1_9FIRM</name>
<dbReference type="InterPro" id="IPR045076">
    <property type="entry name" value="MutS"/>
</dbReference>
<feature type="domain" description="DNA mismatch repair proteins mutS family" evidence="6">
    <location>
        <begin position="337"/>
        <end position="539"/>
    </location>
</feature>
<dbReference type="SMART" id="SM00533">
    <property type="entry name" value="MUTSd"/>
    <property type="match status" value="1"/>
</dbReference>
<dbReference type="STRING" id="1123404.SAMN02745784_02381"/>
<dbReference type="Gene3D" id="3.40.50.300">
    <property type="entry name" value="P-loop containing nucleotide triphosphate hydrolases"/>
    <property type="match status" value="1"/>
</dbReference>
<protein>
    <submittedName>
        <fullName evidence="7">MutS domain V</fullName>
    </submittedName>
</protein>
<evidence type="ECO:0000259" key="6">
    <source>
        <dbReference type="SMART" id="SM00534"/>
    </source>
</evidence>